<dbReference type="InterPro" id="IPR050351">
    <property type="entry name" value="BphY/WalK/GraS-like"/>
</dbReference>
<dbReference type="AlphaFoldDB" id="A0A2N9K8S0"/>
<evidence type="ECO:0000313" key="16">
    <source>
        <dbReference type="Proteomes" id="UP000239237"/>
    </source>
</evidence>
<dbReference type="InterPro" id="IPR005467">
    <property type="entry name" value="His_kinase_dom"/>
</dbReference>
<evidence type="ECO:0000256" key="9">
    <source>
        <dbReference type="ARBA" id="ARBA00023012"/>
    </source>
</evidence>
<dbReference type="Proteomes" id="UP000237923">
    <property type="component" value="Unassembled WGS sequence"/>
</dbReference>
<evidence type="ECO:0000313" key="13">
    <source>
        <dbReference type="EMBL" id="SPD91704.1"/>
    </source>
</evidence>
<dbReference type="SUPFAM" id="SSF55874">
    <property type="entry name" value="ATPase domain of HSP90 chaperone/DNA topoisomerase II/histidine kinase"/>
    <property type="match status" value="1"/>
</dbReference>
<keyword evidence="10 11" id="KW-0472">Membrane</keyword>
<comment type="subcellular location">
    <subcellularLocation>
        <location evidence="2">Cell membrane</location>
        <topology evidence="2">Multi-pass membrane protein</topology>
    </subcellularLocation>
</comment>
<reference evidence="13 16" key="2">
    <citation type="submission" date="2018-02" db="EMBL/GenBank/DDBJ databases">
        <authorList>
            <person name="Rodrigo-Torres L."/>
            <person name="Arahal R. D."/>
            <person name="Lucena T."/>
        </authorList>
    </citation>
    <scope>NUCLEOTIDE SEQUENCE [LARGE SCALE GENOMIC DNA]</scope>
    <source>
        <strain evidence="13 16">CECT 8486</strain>
    </source>
</reference>
<evidence type="ECO:0000256" key="4">
    <source>
        <dbReference type="ARBA" id="ARBA00022475"/>
    </source>
</evidence>
<evidence type="ECO:0000256" key="5">
    <source>
        <dbReference type="ARBA" id="ARBA00022679"/>
    </source>
</evidence>
<evidence type="ECO:0000256" key="1">
    <source>
        <dbReference type="ARBA" id="ARBA00000085"/>
    </source>
</evidence>
<evidence type="ECO:0000256" key="10">
    <source>
        <dbReference type="ARBA" id="ARBA00023136"/>
    </source>
</evidence>
<evidence type="ECO:0000313" key="15">
    <source>
        <dbReference type="Proteomes" id="UP000237923"/>
    </source>
</evidence>
<name>A0A2N9K8S0_9LACO</name>
<keyword evidence="6 11" id="KW-0812">Transmembrane</keyword>
<evidence type="ECO:0000256" key="7">
    <source>
        <dbReference type="ARBA" id="ARBA00022777"/>
    </source>
</evidence>
<dbReference type="PANTHER" id="PTHR45453:SF2">
    <property type="entry name" value="HISTIDINE KINASE"/>
    <property type="match status" value="1"/>
</dbReference>
<dbReference type="InterPro" id="IPR004358">
    <property type="entry name" value="Sig_transdc_His_kin-like_C"/>
</dbReference>
<dbReference type="GO" id="GO:0005886">
    <property type="term" value="C:plasma membrane"/>
    <property type="evidence" value="ECO:0007669"/>
    <property type="project" value="UniProtKB-SubCell"/>
</dbReference>
<sequence length="296" mass="34052">MRSLNLNVAIDALWGGCYILVIVSGFLFWKWRRANSILKKLLSEDEIHQVPNILSLTSNERMYQLFIQKQQYDREQLQAQLNENMQDMQDYYAMWAHQIKVPISVLDLMNQTNTVDKYETSSQLIVINQYLDMMLHFIRLKNFNQDLAYQKINVQKLLKSVINGYKFLFIHKNVSISINDVSFTILSDPKWLQFVFEQVVFNAIKYTPQGKINIVCKNDNQVIITDSGIGIAQSDLPMIFNKGYTGFNGRLNSNASGLGLYMVKKILNNLGHDVVITSKVGVGTTVIINLQQVEIK</sequence>
<evidence type="ECO:0000259" key="12">
    <source>
        <dbReference type="PROSITE" id="PS50109"/>
    </source>
</evidence>
<evidence type="ECO:0000313" key="14">
    <source>
        <dbReference type="EMBL" id="SPE06983.1"/>
    </source>
</evidence>
<dbReference type="InterPro" id="IPR036890">
    <property type="entry name" value="HATPase_C_sf"/>
</dbReference>
<feature type="domain" description="Histidine kinase" evidence="12">
    <location>
        <begin position="94"/>
        <end position="294"/>
    </location>
</feature>
<dbReference type="GO" id="GO:0016036">
    <property type="term" value="P:cellular response to phosphate starvation"/>
    <property type="evidence" value="ECO:0007669"/>
    <property type="project" value="TreeGrafter"/>
</dbReference>
<evidence type="ECO:0000256" key="3">
    <source>
        <dbReference type="ARBA" id="ARBA00012438"/>
    </source>
</evidence>
<dbReference type="PROSITE" id="PS50109">
    <property type="entry name" value="HIS_KIN"/>
    <property type="match status" value="1"/>
</dbReference>
<dbReference type="EMBL" id="OKQU01000001">
    <property type="protein sequence ID" value="SPE06983.1"/>
    <property type="molecule type" value="Genomic_DNA"/>
</dbReference>
<dbReference type="EC" id="2.7.13.3" evidence="3"/>
<dbReference type="PRINTS" id="PR00344">
    <property type="entry name" value="BCTRLSENSOR"/>
</dbReference>
<dbReference type="GO" id="GO:0004721">
    <property type="term" value="F:phosphoprotein phosphatase activity"/>
    <property type="evidence" value="ECO:0007669"/>
    <property type="project" value="TreeGrafter"/>
</dbReference>
<keyword evidence="9" id="KW-0902">Two-component regulatory system</keyword>
<comment type="catalytic activity">
    <reaction evidence="1">
        <text>ATP + protein L-histidine = ADP + protein N-phospho-L-histidine.</text>
        <dbReference type="EC" id="2.7.13.3"/>
    </reaction>
</comment>
<evidence type="ECO:0000256" key="11">
    <source>
        <dbReference type="SAM" id="Phobius"/>
    </source>
</evidence>
<dbReference type="SMART" id="SM00387">
    <property type="entry name" value="HATPase_c"/>
    <property type="match status" value="1"/>
</dbReference>
<feature type="transmembrane region" description="Helical" evidence="11">
    <location>
        <begin position="12"/>
        <end position="31"/>
    </location>
</feature>
<organism evidence="14 15">
    <name type="scientific">Leuconostoc suionicum</name>
    <dbReference type="NCBI Taxonomy" id="1511761"/>
    <lineage>
        <taxon>Bacteria</taxon>
        <taxon>Bacillati</taxon>
        <taxon>Bacillota</taxon>
        <taxon>Bacilli</taxon>
        <taxon>Lactobacillales</taxon>
        <taxon>Lactobacillaceae</taxon>
        <taxon>Leuconostoc</taxon>
    </lineage>
</organism>
<proteinExistence type="predicted"/>
<dbReference type="RefSeq" id="WP_237048959.1">
    <property type="nucleotide sequence ID" value="NZ_AP017935.1"/>
</dbReference>
<keyword evidence="7 14" id="KW-0418">Kinase</keyword>
<dbReference type="PANTHER" id="PTHR45453">
    <property type="entry name" value="PHOSPHATE REGULON SENSOR PROTEIN PHOR"/>
    <property type="match status" value="1"/>
</dbReference>
<reference evidence="14 15" key="1">
    <citation type="submission" date="2018-02" db="EMBL/GenBank/DDBJ databases">
        <authorList>
            <person name="Cohen D.B."/>
            <person name="Kent A.D."/>
        </authorList>
    </citation>
    <scope>NUCLEOTIDE SEQUENCE [LARGE SCALE GENOMIC DNA]</scope>
    <source>
        <strain evidence="14 15">CECT 9216</strain>
    </source>
</reference>
<keyword evidence="16" id="KW-1185">Reference proteome</keyword>
<evidence type="ECO:0000256" key="2">
    <source>
        <dbReference type="ARBA" id="ARBA00004651"/>
    </source>
</evidence>
<dbReference type="Proteomes" id="UP000239237">
    <property type="component" value="Unassembled WGS sequence"/>
</dbReference>
<dbReference type="EMBL" id="OKQR01000001">
    <property type="protein sequence ID" value="SPD91704.1"/>
    <property type="molecule type" value="Genomic_DNA"/>
</dbReference>
<dbReference type="Gene3D" id="3.30.565.10">
    <property type="entry name" value="Histidine kinase-like ATPase, C-terminal domain"/>
    <property type="match status" value="1"/>
</dbReference>
<protein>
    <recommendedName>
        <fullName evidence="3">histidine kinase</fullName>
        <ecNumber evidence="3">2.7.13.3</ecNumber>
    </recommendedName>
</protein>
<gene>
    <name evidence="14" type="primary">graS</name>
    <name evidence="13" type="ORF">LES8486_00688</name>
    <name evidence="14" type="ORF">LES9216_00835</name>
</gene>
<keyword evidence="4" id="KW-1003">Cell membrane</keyword>
<dbReference type="Pfam" id="PF02518">
    <property type="entry name" value="HATPase_c"/>
    <property type="match status" value="1"/>
</dbReference>
<keyword evidence="5 14" id="KW-0808">Transferase</keyword>
<evidence type="ECO:0000256" key="8">
    <source>
        <dbReference type="ARBA" id="ARBA00022989"/>
    </source>
</evidence>
<evidence type="ECO:0000256" key="6">
    <source>
        <dbReference type="ARBA" id="ARBA00022692"/>
    </source>
</evidence>
<dbReference type="InterPro" id="IPR003594">
    <property type="entry name" value="HATPase_dom"/>
</dbReference>
<dbReference type="GeneID" id="99673952"/>
<keyword evidence="8 11" id="KW-1133">Transmembrane helix</keyword>
<accession>A0A2N9K8S0</accession>
<dbReference type="GO" id="GO:0000155">
    <property type="term" value="F:phosphorelay sensor kinase activity"/>
    <property type="evidence" value="ECO:0007669"/>
    <property type="project" value="TreeGrafter"/>
</dbReference>